<name>A0A918L834_9PSEU</name>
<accession>A0A918L834</accession>
<evidence type="ECO:0000256" key="1">
    <source>
        <dbReference type="SAM" id="MobiDB-lite"/>
    </source>
</evidence>
<protein>
    <submittedName>
        <fullName evidence="2">Uncharacterized protein</fullName>
    </submittedName>
</protein>
<feature type="region of interest" description="Disordered" evidence="1">
    <location>
        <begin position="45"/>
        <end position="77"/>
    </location>
</feature>
<proteinExistence type="predicted"/>
<dbReference type="AlphaFoldDB" id="A0A918L834"/>
<reference evidence="2" key="1">
    <citation type="journal article" date="2014" name="Int. J. Syst. Evol. Microbiol.">
        <title>Complete genome sequence of Corynebacterium casei LMG S-19264T (=DSM 44701T), isolated from a smear-ripened cheese.</title>
        <authorList>
            <consortium name="US DOE Joint Genome Institute (JGI-PGF)"/>
            <person name="Walter F."/>
            <person name="Albersmeier A."/>
            <person name="Kalinowski J."/>
            <person name="Ruckert C."/>
        </authorList>
    </citation>
    <scope>NUCLEOTIDE SEQUENCE</scope>
    <source>
        <strain evidence="2">JCM 3276</strain>
    </source>
</reference>
<gene>
    <name evidence="2" type="ORF">GCM10010171_10380</name>
</gene>
<dbReference type="Proteomes" id="UP000660680">
    <property type="component" value="Unassembled WGS sequence"/>
</dbReference>
<evidence type="ECO:0000313" key="2">
    <source>
        <dbReference type="EMBL" id="GGS19693.1"/>
    </source>
</evidence>
<sequence length="77" mass="8092">MISLLQPATKIADFAEEDGERSVFIAERLSVALITHECDRCTGGYRDWPSQTASGGLVGSGDAVRRSTSTGGGSNCQ</sequence>
<evidence type="ECO:0000313" key="3">
    <source>
        <dbReference type="Proteomes" id="UP000660680"/>
    </source>
</evidence>
<keyword evidence="3" id="KW-1185">Reference proteome</keyword>
<comment type="caution">
    <text evidence="2">The sequence shown here is derived from an EMBL/GenBank/DDBJ whole genome shotgun (WGS) entry which is preliminary data.</text>
</comment>
<dbReference type="EMBL" id="BMRB01000001">
    <property type="protein sequence ID" value="GGS19693.1"/>
    <property type="molecule type" value="Genomic_DNA"/>
</dbReference>
<organism evidence="2 3">
    <name type="scientific">Actinokineospora fastidiosa</name>
    <dbReference type="NCBI Taxonomy" id="1816"/>
    <lineage>
        <taxon>Bacteria</taxon>
        <taxon>Bacillati</taxon>
        <taxon>Actinomycetota</taxon>
        <taxon>Actinomycetes</taxon>
        <taxon>Pseudonocardiales</taxon>
        <taxon>Pseudonocardiaceae</taxon>
        <taxon>Actinokineospora</taxon>
    </lineage>
</organism>
<reference evidence="2" key="2">
    <citation type="submission" date="2020-09" db="EMBL/GenBank/DDBJ databases">
        <authorList>
            <person name="Sun Q."/>
            <person name="Ohkuma M."/>
        </authorList>
    </citation>
    <scope>NUCLEOTIDE SEQUENCE</scope>
    <source>
        <strain evidence="2">JCM 3276</strain>
    </source>
</reference>